<sequence length="605" mass="69454">MYQTLPFLQNKSHLIYRVQVSHCHNLIAYKQHNGARGSVVRSYQVHLMRCRRHERHLLRQNVNTRQSTVTRYHRDRMSTKEPSEYFAQRRGGRVRGAEGYHKEDISALLTCVKAVLPATTEEWDQVLDEYRRTHAIPNTRAQRDTSSLKSKFKQLARSFKYGVDARPDVQEAGAIMDLIEAKMTDGQCLQRRGGRAKGAEGFTSADSLAILSIVRRFLPVQRSDWEHVAEEYCREYAEPNERLSRDGSSLKNKFRNWLKGDTTNMLRAEVTEALAIQEEIDARLKKVARDYASLEHDKEEIASKVANAIEDRRGSDTESNGTEEVNGHEIVTETQEGDKTPLTAPRRGGRTLGSEGYSHSDTRALLACVKEILPSGPTGWDQVLQLYRENHATPKSRSQRNPTGIKIKFRQLVNWKPVFRKPTPDTVLEARAIQRQINQHGSHGKRTHSESGSYASFAHTTEVKAPETREERCPALPRNDEDLGRQNEGTSEWSSPAEPVVKRRKSDIAAVVQLDADVRTEIATRELELLHQREQREAEQATWEKERALREKQRMDMEAWTFVCDRLRALYREQATEKTPEIISEIEEEIAVLKKKKQRLATLME</sequence>
<dbReference type="RefSeq" id="XP_002999188.1">
    <property type="nucleotide sequence ID" value="XM_002999142.1"/>
</dbReference>
<feature type="region of interest" description="Disordered" evidence="2">
    <location>
        <begin position="311"/>
        <end position="357"/>
    </location>
</feature>
<dbReference type="GeneID" id="9466120"/>
<dbReference type="OrthoDB" id="99432at2759"/>
<name>D0N342_PHYIT</name>
<feature type="coiled-coil region" evidence="1">
    <location>
        <begin position="284"/>
        <end position="311"/>
    </location>
</feature>
<gene>
    <name evidence="3" type="ORF">PITG_05559</name>
</gene>
<organism evidence="3 4">
    <name type="scientific">Phytophthora infestans (strain T30-4)</name>
    <name type="common">Potato late blight agent</name>
    <dbReference type="NCBI Taxonomy" id="403677"/>
    <lineage>
        <taxon>Eukaryota</taxon>
        <taxon>Sar</taxon>
        <taxon>Stramenopiles</taxon>
        <taxon>Oomycota</taxon>
        <taxon>Peronosporomycetes</taxon>
        <taxon>Peronosporales</taxon>
        <taxon>Peronosporaceae</taxon>
        <taxon>Phytophthora</taxon>
    </lineage>
</organism>
<dbReference type="KEGG" id="pif:PITG_05559"/>
<feature type="compositionally biased region" description="Basic and acidic residues" evidence="2">
    <location>
        <begin position="461"/>
        <end position="485"/>
    </location>
</feature>
<dbReference type="OMA" id="KQRMDME"/>
<keyword evidence="1" id="KW-0175">Coiled coil</keyword>
<reference evidence="4" key="1">
    <citation type="journal article" date="2009" name="Nature">
        <title>Genome sequence and analysis of the Irish potato famine pathogen Phytophthora infestans.</title>
        <authorList>
            <consortium name="The Broad Institute Genome Sequencing Platform"/>
            <person name="Haas B.J."/>
            <person name="Kamoun S."/>
            <person name="Zody M.C."/>
            <person name="Jiang R.H."/>
            <person name="Handsaker R.E."/>
            <person name="Cano L.M."/>
            <person name="Grabherr M."/>
            <person name="Kodira C.D."/>
            <person name="Raffaele S."/>
            <person name="Torto-Alalibo T."/>
            <person name="Bozkurt T.O."/>
            <person name="Ah-Fong A.M."/>
            <person name="Alvarado L."/>
            <person name="Anderson V.L."/>
            <person name="Armstrong M.R."/>
            <person name="Avrova A."/>
            <person name="Baxter L."/>
            <person name="Beynon J."/>
            <person name="Boevink P.C."/>
            <person name="Bollmann S.R."/>
            <person name="Bos J.I."/>
            <person name="Bulone V."/>
            <person name="Cai G."/>
            <person name="Cakir C."/>
            <person name="Carrington J.C."/>
            <person name="Chawner M."/>
            <person name="Conti L."/>
            <person name="Costanzo S."/>
            <person name="Ewan R."/>
            <person name="Fahlgren N."/>
            <person name="Fischbach M.A."/>
            <person name="Fugelstad J."/>
            <person name="Gilroy E.M."/>
            <person name="Gnerre S."/>
            <person name="Green P.J."/>
            <person name="Grenville-Briggs L.J."/>
            <person name="Griffith J."/>
            <person name="Grunwald N.J."/>
            <person name="Horn K."/>
            <person name="Horner N.R."/>
            <person name="Hu C.H."/>
            <person name="Huitema E."/>
            <person name="Jeong D.H."/>
            <person name="Jones A.M."/>
            <person name="Jones J.D."/>
            <person name="Jones R.W."/>
            <person name="Karlsson E.K."/>
            <person name="Kunjeti S.G."/>
            <person name="Lamour K."/>
            <person name="Liu Z."/>
            <person name="Ma L."/>
            <person name="Maclean D."/>
            <person name="Chibucos M.C."/>
            <person name="McDonald H."/>
            <person name="McWalters J."/>
            <person name="Meijer H.J."/>
            <person name="Morgan W."/>
            <person name="Morris P.F."/>
            <person name="Munro C.A."/>
            <person name="O'Neill K."/>
            <person name="Ospina-Giraldo M."/>
            <person name="Pinzon A."/>
            <person name="Pritchard L."/>
            <person name="Ramsahoye B."/>
            <person name="Ren Q."/>
            <person name="Restrepo S."/>
            <person name="Roy S."/>
            <person name="Sadanandom A."/>
            <person name="Savidor A."/>
            <person name="Schornack S."/>
            <person name="Schwartz D.C."/>
            <person name="Schumann U.D."/>
            <person name="Schwessinger B."/>
            <person name="Seyer L."/>
            <person name="Sharpe T."/>
            <person name="Silvar C."/>
            <person name="Song J."/>
            <person name="Studholme D.J."/>
            <person name="Sykes S."/>
            <person name="Thines M."/>
            <person name="van de Vondervoort P.J."/>
            <person name="Phuntumart V."/>
            <person name="Wawra S."/>
            <person name="Weide R."/>
            <person name="Win J."/>
            <person name="Young C."/>
            <person name="Zhou S."/>
            <person name="Fry W."/>
            <person name="Meyers B.C."/>
            <person name="van West P."/>
            <person name="Ristaino J."/>
            <person name="Govers F."/>
            <person name="Birch P.R."/>
            <person name="Whisson S.C."/>
            <person name="Judelson H.S."/>
            <person name="Nusbaum C."/>
        </authorList>
    </citation>
    <scope>NUCLEOTIDE SEQUENCE [LARGE SCALE GENOMIC DNA]</scope>
    <source>
        <strain evidence="4">T30-4</strain>
    </source>
</reference>
<dbReference type="AlphaFoldDB" id="D0N342"/>
<proteinExistence type="predicted"/>
<evidence type="ECO:0000256" key="1">
    <source>
        <dbReference type="SAM" id="Coils"/>
    </source>
</evidence>
<dbReference type="eggNOG" id="ENOG502SJE2">
    <property type="taxonomic scope" value="Eukaryota"/>
</dbReference>
<dbReference type="HOGENOM" id="CLU_037819_0_0_1"/>
<dbReference type="Proteomes" id="UP000006643">
    <property type="component" value="Unassembled WGS sequence"/>
</dbReference>
<dbReference type="PANTHER" id="PTHR34409:SF1">
    <property type="entry name" value="MYB-LIKE DOMAIN-CONTAINING PROTEIN"/>
    <property type="match status" value="1"/>
</dbReference>
<keyword evidence="4" id="KW-1185">Reference proteome</keyword>
<evidence type="ECO:0000313" key="3">
    <source>
        <dbReference type="EMBL" id="EEY69334.1"/>
    </source>
</evidence>
<feature type="region of interest" description="Disordered" evidence="2">
    <location>
        <begin position="437"/>
        <end position="499"/>
    </location>
</feature>
<protein>
    <submittedName>
        <fullName evidence="3">Uncharacterized protein</fullName>
    </submittedName>
</protein>
<feature type="region of interest" description="Disordered" evidence="2">
    <location>
        <begin position="65"/>
        <end position="90"/>
    </location>
</feature>
<evidence type="ECO:0000313" key="4">
    <source>
        <dbReference type="Proteomes" id="UP000006643"/>
    </source>
</evidence>
<dbReference type="PANTHER" id="PTHR34409">
    <property type="entry name" value="SET DOMAIN-CONTAINING PROTEIN"/>
    <property type="match status" value="1"/>
</dbReference>
<dbReference type="EMBL" id="DS028124">
    <property type="protein sequence ID" value="EEY69334.1"/>
    <property type="molecule type" value="Genomic_DNA"/>
</dbReference>
<feature type="coiled-coil region" evidence="1">
    <location>
        <begin position="531"/>
        <end position="558"/>
    </location>
</feature>
<dbReference type="InParanoid" id="D0N342"/>
<dbReference type="VEuPathDB" id="FungiDB:PITG_05559"/>
<accession>D0N342</accession>
<evidence type="ECO:0000256" key="2">
    <source>
        <dbReference type="SAM" id="MobiDB-lite"/>
    </source>
</evidence>
<feature type="compositionally biased region" description="Basic and acidic residues" evidence="2">
    <location>
        <begin position="325"/>
        <end position="339"/>
    </location>
</feature>